<dbReference type="SUPFAM" id="SSF48726">
    <property type="entry name" value="Immunoglobulin"/>
    <property type="match status" value="1"/>
</dbReference>
<dbReference type="InterPro" id="IPR013106">
    <property type="entry name" value="Ig_V-set"/>
</dbReference>
<dbReference type="InterPro" id="IPR013783">
    <property type="entry name" value="Ig-like_fold"/>
</dbReference>
<keyword evidence="2" id="KW-0391">Immunity</keyword>
<dbReference type="GO" id="GO:0002376">
    <property type="term" value="P:immune system process"/>
    <property type="evidence" value="ECO:0007669"/>
    <property type="project" value="UniProtKB-KW"/>
</dbReference>
<proteinExistence type="predicted"/>
<evidence type="ECO:0000313" key="5">
    <source>
        <dbReference type="Proteomes" id="UP000287033"/>
    </source>
</evidence>
<sequence>MFVFAVANEMDPMEAVDRVPAERTNGNTFNLKSSRQRIEHSAIYDKPGVFKVTPRFCESQKIVQSQQHVSVKLEGSATIPCTQRGSDAYMYWYRQLPGQGLQNLLYAVHGEDPTRSDGITERFFAKKTKDGSFDLNIEIVQPSDTAQYFCACSDAQR</sequence>
<reference evidence="4 5" key="1">
    <citation type="journal article" date="2018" name="Nat. Ecol. Evol.">
        <title>Shark genomes provide insights into elasmobranch evolution and the origin of vertebrates.</title>
        <authorList>
            <person name="Hara Y"/>
            <person name="Yamaguchi K"/>
            <person name="Onimaru K"/>
            <person name="Kadota M"/>
            <person name="Koyanagi M"/>
            <person name="Keeley SD"/>
            <person name="Tatsumi K"/>
            <person name="Tanaka K"/>
            <person name="Motone F"/>
            <person name="Kageyama Y"/>
            <person name="Nozu R"/>
            <person name="Adachi N"/>
            <person name="Nishimura O"/>
            <person name="Nakagawa R"/>
            <person name="Tanegashima C"/>
            <person name="Kiyatake I"/>
            <person name="Matsumoto R"/>
            <person name="Murakumo K"/>
            <person name="Nishida K"/>
            <person name="Terakita A"/>
            <person name="Kuratani S"/>
            <person name="Sato K"/>
            <person name="Hyodo S Kuraku.S."/>
        </authorList>
    </citation>
    <scope>NUCLEOTIDE SEQUENCE [LARGE SCALE GENOMIC DNA]</scope>
</reference>
<dbReference type="CDD" id="cd00099">
    <property type="entry name" value="IgV"/>
    <property type="match status" value="1"/>
</dbReference>
<comment type="caution">
    <text evidence="4">The sequence shown here is derived from an EMBL/GenBank/DDBJ whole genome shotgun (WGS) entry which is preliminary data.</text>
</comment>
<dbReference type="PANTHER" id="PTHR23268">
    <property type="entry name" value="T-CELL RECEPTOR BETA CHAIN"/>
    <property type="match status" value="1"/>
</dbReference>
<dbReference type="PROSITE" id="PS50835">
    <property type="entry name" value="IG_LIKE"/>
    <property type="match status" value="1"/>
</dbReference>
<dbReference type="STRING" id="137246.A0A401STL9"/>
<dbReference type="OrthoDB" id="8924181at2759"/>
<dbReference type="InterPro" id="IPR050413">
    <property type="entry name" value="TCR_beta_variable"/>
</dbReference>
<dbReference type="GO" id="GO:0005886">
    <property type="term" value="C:plasma membrane"/>
    <property type="evidence" value="ECO:0007669"/>
    <property type="project" value="TreeGrafter"/>
</dbReference>
<dbReference type="Pfam" id="PF07686">
    <property type="entry name" value="V-set"/>
    <property type="match status" value="1"/>
</dbReference>
<accession>A0A401STL9</accession>
<dbReference type="Gene3D" id="2.60.40.10">
    <property type="entry name" value="Immunoglobulins"/>
    <property type="match status" value="1"/>
</dbReference>
<evidence type="ECO:0000256" key="2">
    <source>
        <dbReference type="ARBA" id="ARBA00022859"/>
    </source>
</evidence>
<organism evidence="4 5">
    <name type="scientific">Chiloscyllium punctatum</name>
    <name type="common">Brownbanded bambooshark</name>
    <name type="synonym">Hemiscyllium punctatum</name>
    <dbReference type="NCBI Taxonomy" id="137246"/>
    <lineage>
        <taxon>Eukaryota</taxon>
        <taxon>Metazoa</taxon>
        <taxon>Chordata</taxon>
        <taxon>Craniata</taxon>
        <taxon>Vertebrata</taxon>
        <taxon>Chondrichthyes</taxon>
        <taxon>Elasmobranchii</taxon>
        <taxon>Galeomorphii</taxon>
        <taxon>Galeoidea</taxon>
        <taxon>Orectolobiformes</taxon>
        <taxon>Hemiscylliidae</taxon>
        <taxon>Chiloscyllium</taxon>
    </lineage>
</organism>
<keyword evidence="5" id="KW-1185">Reference proteome</keyword>
<name>A0A401STL9_CHIPU</name>
<evidence type="ECO:0000313" key="4">
    <source>
        <dbReference type="EMBL" id="GCC33713.1"/>
    </source>
</evidence>
<dbReference type="InterPro" id="IPR007110">
    <property type="entry name" value="Ig-like_dom"/>
</dbReference>
<dbReference type="SMART" id="SM00406">
    <property type="entry name" value="IGv"/>
    <property type="match status" value="1"/>
</dbReference>
<protein>
    <recommendedName>
        <fullName evidence="3">Ig-like domain-containing protein</fullName>
    </recommendedName>
</protein>
<dbReference type="AlphaFoldDB" id="A0A401STL9"/>
<dbReference type="InterPro" id="IPR036179">
    <property type="entry name" value="Ig-like_dom_sf"/>
</dbReference>
<evidence type="ECO:0000259" key="3">
    <source>
        <dbReference type="PROSITE" id="PS50835"/>
    </source>
</evidence>
<evidence type="ECO:0000256" key="1">
    <source>
        <dbReference type="ARBA" id="ARBA00022729"/>
    </source>
</evidence>
<gene>
    <name evidence="4" type="ORF">chiPu_0012183</name>
</gene>
<feature type="domain" description="Ig-like" evidence="3">
    <location>
        <begin position="47"/>
        <end position="157"/>
    </location>
</feature>
<dbReference type="EMBL" id="BEZZ01000538">
    <property type="protein sequence ID" value="GCC33713.1"/>
    <property type="molecule type" value="Genomic_DNA"/>
</dbReference>
<dbReference type="Proteomes" id="UP000287033">
    <property type="component" value="Unassembled WGS sequence"/>
</dbReference>
<keyword evidence="1" id="KW-0732">Signal</keyword>
<dbReference type="GO" id="GO:0007166">
    <property type="term" value="P:cell surface receptor signaling pathway"/>
    <property type="evidence" value="ECO:0007669"/>
    <property type="project" value="TreeGrafter"/>
</dbReference>